<dbReference type="InterPro" id="IPR002549">
    <property type="entry name" value="AI-2E-like"/>
</dbReference>
<feature type="transmembrane region" description="Helical" evidence="8">
    <location>
        <begin position="85"/>
        <end position="105"/>
    </location>
</feature>
<keyword evidence="3" id="KW-0813">Transport</keyword>
<evidence type="ECO:0000256" key="2">
    <source>
        <dbReference type="ARBA" id="ARBA00009773"/>
    </source>
</evidence>
<gene>
    <name evidence="9" type="ORF">MOO45_05860</name>
</gene>
<evidence type="ECO:0000256" key="4">
    <source>
        <dbReference type="ARBA" id="ARBA00022475"/>
    </source>
</evidence>
<protein>
    <submittedName>
        <fullName evidence="9">AI-2E family transporter</fullName>
    </submittedName>
</protein>
<keyword evidence="7 8" id="KW-0472">Membrane</keyword>
<dbReference type="PANTHER" id="PTHR21716:SF53">
    <property type="entry name" value="PERMEASE PERM-RELATED"/>
    <property type="match status" value="1"/>
</dbReference>
<dbReference type="Proteomes" id="UP000831495">
    <property type="component" value="Chromosome"/>
</dbReference>
<comment type="similarity">
    <text evidence="2">Belongs to the autoinducer-2 exporter (AI-2E) (TC 2.A.86) family.</text>
</comment>
<accession>A0ABY4P7P2</accession>
<keyword evidence="6 8" id="KW-1133">Transmembrane helix</keyword>
<keyword evidence="10" id="KW-1185">Reference proteome</keyword>
<feature type="transmembrane region" description="Helical" evidence="8">
    <location>
        <begin position="12"/>
        <end position="36"/>
    </location>
</feature>
<feature type="transmembrane region" description="Helical" evidence="8">
    <location>
        <begin position="42"/>
        <end position="64"/>
    </location>
</feature>
<evidence type="ECO:0000256" key="5">
    <source>
        <dbReference type="ARBA" id="ARBA00022692"/>
    </source>
</evidence>
<dbReference type="Pfam" id="PF01594">
    <property type="entry name" value="AI-2E_transport"/>
    <property type="match status" value="1"/>
</dbReference>
<dbReference type="EMBL" id="CP093366">
    <property type="protein sequence ID" value="UQS81725.1"/>
    <property type="molecule type" value="Genomic_DNA"/>
</dbReference>
<feature type="transmembrane region" description="Helical" evidence="8">
    <location>
        <begin position="329"/>
        <end position="354"/>
    </location>
</feature>
<feature type="transmembrane region" description="Helical" evidence="8">
    <location>
        <begin position="172"/>
        <end position="194"/>
    </location>
</feature>
<keyword evidence="4" id="KW-1003">Cell membrane</keyword>
<name>A0ABY4P7P2_9LACO</name>
<feature type="transmembrane region" description="Helical" evidence="8">
    <location>
        <begin position="237"/>
        <end position="263"/>
    </location>
</feature>
<sequence length="386" mass="43533">MKQRTWFTKWFLNNKFTVVLLNILLTFLIIAVFAKISYVFRPLWQILGIICPPLIVAAIMYYLIKPLINLLENKLHFKRLLAISLVFLVIILIVLWAVLTLIPIIQSQTASLIKNLPHYWHMLQQAVNDLAREPHLRRLHIQDNLSWNKISQSFMHSIGGTVNIAWSNFTSAISIVSNTVMIILTAPFILFFLLKDEQKIKPSILQFIPDRLKAATSQTLSEINAALSSYIRGQLTVAFWVAIMFSIGYLIAGLPYGALLGIFAGICNLIPYVGSAIGLLPAIILALLSGHHMIFIVIIIFVIEQTIETRVVSPLVVGNKMNMHPVTTIFVLLVSGGMFGLIGVIGGIPSYAILKILFTKTFSWFQANSNWYQEKRLDRSEDQSKT</sequence>
<dbReference type="RefSeq" id="WP_249513993.1">
    <property type="nucleotide sequence ID" value="NZ_CP093366.1"/>
</dbReference>
<evidence type="ECO:0000256" key="8">
    <source>
        <dbReference type="SAM" id="Phobius"/>
    </source>
</evidence>
<evidence type="ECO:0000256" key="1">
    <source>
        <dbReference type="ARBA" id="ARBA00004651"/>
    </source>
</evidence>
<comment type="subcellular location">
    <subcellularLocation>
        <location evidence="1">Cell membrane</location>
        <topology evidence="1">Multi-pass membrane protein</topology>
    </subcellularLocation>
</comment>
<dbReference type="PANTHER" id="PTHR21716">
    <property type="entry name" value="TRANSMEMBRANE PROTEIN"/>
    <property type="match status" value="1"/>
</dbReference>
<evidence type="ECO:0000313" key="9">
    <source>
        <dbReference type="EMBL" id="UQS81725.1"/>
    </source>
</evidence>
<keyword evidence="5 8" id="KW-0812">Transmembrane</keyword>
<organism evidence="9 10">
    <name type="scientific">Bombilactobacillus folatiphilus</name>
    <dbReference type="NCBI Taxonomy" id="2923362"/>
    <lineage>
        <taxon>Bacteria</taxon>
        <taxon>Bacillati</taxon>
        <taxon>Bacillota</taxon>
        <taxon>Bacilli</taxon>
        <taxon>Lactobacillales</taxon>
        <taxon>Lactobacillaceae</taxon>
        <taxon>Bombilactobacillus</taxon>
    </lineage>
</organism>
<evidence type="ECO:0000313" key="10">
    <source>
        <dbReference type="Proteomes" id="UP000831495"/>
    </source>
</evidence>
<evidence type="ECO:0000256" key="6">
    <source>
        <dbReference type="ARBA" id="ARBA00022989"/>
    </source>
</evidence>
<evidence type="ECO:0000256" key="3">
    <source>
        <dbReference type="ARBA" id="ARBA00022448"/>
    </source>
</evidence>
<proteinExistence type="inferred from homology"/>
<reference evidence="9" key="1">
    <citation type="journal article" date="2022" name="Int. J. Syst. Evol. Microbiol.">
        <title>Apilactobacillus apisilvae sp. nov., Nicolia spurrieriana gen. nov. sp. nov., Bombilactobacillus folatiphilus sp. nov. and Bombilactobacillus thymidiniphilus sp. nov., four new lactic acid bacterial isolates from stingless bees Tetragonula carbonaria and Austroplebeia australis.</title>
        <authorList>
            <person name="Oliphant S.A."/>
            <person name="Watson-Haigh N.S."/>
            <person name="Sumby K.M."/>
            <person name="Gardner J."/>
            <person name="Groom S."/>
            <person name="Jiranek V."/>
        </authorList>
    </citation>
    <scope>NUCLEOTIDE SEQUENCE</scope>
    <source>
        <strain evidence="9">SG4_D2</strain>
    </source>
</reference>
<evidence type="ECO:0000256" key="7">
    <source>
        <dbReference type="ARBA" id="ARBA00023136"/>
    </source>
</evidence>